<dbReference type="PANTHER" id="PTHR36849">
    <property type="entry name" value="CYTOPLASMIC PROTEIN-RELATED"/>
    <property type="match status" value="1"/>
</dbReference>
<keyword evidence="2" id="KW-1185">Reference proteome</keyword>
<dbReference type="InterPro" id="IPR052552">
    <property type="entry name" value="YeaO-like"/>
</dbReference>
<protein>
    <submittedName>
        <fullName evidence="1">DUF488 family protein</fullName>
    </submittedName>
</protein>
<dbReference type="AlphaFoldDB" id="A0A5Q0QF52"/>
<accession>A0A5Q0QF52</accession>
<evidence type="ECO:0000313" key="2">
    <source>
        <dbReference type="Proteomes" id="UP000326921"/>
    </source>
</evidence>
<name>A0A5Q0QF52_9SPHI</name>
<evidence type="ECO:0000313" key="1">
    <source>
        <dbReference type="EMBL" id="QGA28236.1"/>
    </source>
</evidence>
<reference evidence="1 2" key="1">
    <citation type="submission" date="2019-10" db="EMBL/GenBank/DDBJ databases">
        <authorList>
            <person name="Dong K."/>
        </authorList>
    </citation>
    <scope>NUCLEOTIDE SEQUENCE [LARGE SCALE GENOMIC DNA]</scope>
    <source>
        <strain evidence="2">dk4302</strain>
    </source>
</reference>
<organism evidence="1 2">
    <name type="scientific">Sphingobacterium zhuxiongii</name>
    <dbReference type="NCBI Taxonomy" id="2662364"/>
    <lineage>
        <taxon>Bacteria</taxon>
        <taxon>Pseudomonadati</taxon>
        <taxon>Bacteroidota</taxon>
        <taxon>Sphingobacteriia</taxon>
        <taxon>Sphingobacteriales</taxon>
        <taxon>Sphingobacteriaceae</taxon>
        <taxon>Sphingobacterium</taxon>
    </lineage>
</organism>
<dbReference type="Pfam" id="PF22752">
    <property type="entry name" value="DUF488-N3i"/>
    <property type="match status" value="1"/>
</dbReference>
<dbReference type="Proteomes" id="UP000326921">
    <property type="component" value="Chromosome"/>
</dbReference>
<dbReference type="EMBL" id="CP045652">
    <property type="protein sequence ID" value="QGA28236.1"/>
    <property type="molecule type" value="Genomic_DNA"/>
</dbReference>
<sequence>MLKIQIKRIYDEYAESDGYRILVDRLWPRGIAKDKAKIDEWNKTLPPSTELRKAFNHQPELFEQFKEAYVKELATHIDDIMRVAKIAETRTVTLLYGRKDPQVNHAIVLKEFILSKA</sequence>
<dbReference type="KEGG" id="sphe:GFH32_11380"/>
<proteinExistence type="predicted"/>
<dbReference type="PANTHER" id="PTHR36849:SF1">
    <property type="entry name" value="CYTOPLASMIC PROTEIN"/>
    <property type="match status" value="1"/>
</dbReference>
<gene>
    <name evidence="1" type="ORF">GFH32_11380</name>
</gene>